<comment type="caution">
    <text evidence="2">The sequence shown here is derived from an EMBL/GenBank/DDBJ whole genome shotgun (WGS) entry which is preliminary data.</text>
</comment>
<keyword evidence="3" id="KW-1185">Reference proteome</keyword>
<protein>
    <recommendedName>
        <fullName evidence="4">PcfK-like protein</fullName>
    </recommendedName>
</protein>
<proteinExistence type="predicted"/>
<feature type="region of interest" description="Disordered" evidence="1">
    <location>
        <begin position="119"/>
        <end position="141"/>
    </location>
</feature>
<dbReference type="OrthoDB" id="2237115at2"/>
<evidence type="ECO:0000313" key="3">
    <source>
        <dbReference type="Proteomes" id="UP000178622"/>
    </source>
</evidence>
<gene>
    <name evidence="2" type="ORF">BG261_05540</name>
</gene>
<evidence type="ECO:0000313" key="2">
    <source>
        <dbReference type="EMBL" id="OFI48852.1"/>
    </source>
</evidence>
<dbReference type="RefSeq" id="WP_070792785.1">
    <property type="nucleotide sequence ID" value="NZ_MKIR01000023.1"/>
</dbReference>
<reference evidence="3" key="1">
    <citation type="submission" date="2016-09" db="EMBL/GenBank/DDBJ databases">
        <title>Draft genome sequence of a novel species of the family Streptococcaceae isolated from flowers.</title>
        <authorList>
            <person name="Chuah L.-O."/>
            <person name="Yap K.-P."/>
            <person name="Thong K.L."/>
            <person name="Liong M.T."/>
            <person name="Ahmad R."/>
            <person name="Rusul G."/>
        </authorList>
    </citation>
    <scope>NUCLEOTIDE SEQUENCE [LARGE SCALE GENOMIC DNA]</scope>
    <source>
        <strain evidence="3">DF1</strain>
    </source>
</reference>
<sequence length="141" mass="16291">MTATKDKALAKMLEEITDKTTPQIHRIHNWICYQEDEELFNGILKKGKTLNEAYEFITSKARELAVNGSIFIEDDDVFSWVKEYYASDKIVVDMPVKKIPTPKKSEPLPDEILKVVNHKPKPTKKKSKEESGQMTIFDFLD</sequence>
<dbReference type="Proteomes" id="UP000178622">
    <property type="component" value="Unassembled WGS sequence"/>
</dbReference>
<accession>A0A1E8GKR5</accession>
<dbReference type="Pfam" id="PF14058">
    <property type="entry name" value="PcfK"/>
    <property type="match status" value="1"/>
</dbReference>
<dbReference type="EMBL" id="MKIR01000023">
    <property type="protein sequence ID" value="OFI48852.1"/>
    <property type="molecule type" value="Genomic_DNA"/>
</dbReference>
<name>A0A1E8GKR5_9LACT</name>
<dbReference type="STRING" id="1859473.BG261_05540"/>
<evidence type="ECO:0000256" key="1">
    <source>
        <dbReference type="SAM" id="MobiDB-lite"/>
    </source>
</evidence>
<dbReference type="AlphaFoldDB" id="A0A1E8GKR5"/>
<evidence type="ECO:0008006" key="4">
    <source>
        <dbReference type="Google" id="ProtNLM"/>
    </source>
</evidence>
<dbReference type="InterPro" id="IPR025624">
    <property type="entry name" value="PcfK"/>
</dbReference>
<organism evidence="2 3">
    <name type="scientific">Floricoccus tropicus</name>
    <dbReference type="NCBI Taxonomy" id="1859473"/>
    <lineage>
        <taxon>Bacteria</taxon>
        <taxon>Bacillati</taxon>
        <taxon>Bacillota</taxon>
        <taxon>Bacilli</taxon>
        <taxon>Lactobacillales</taxon>
        <taxon>Streptococcaceae</taxon>
        <taxon>Floricoccus</taxon>
    </lineage>
</organism>